<evidence type="ECO:0000313" key="2">
    <source>
        <dbReference type="EMBL" id="SCM81932.1"/>
    </source>
</evidence>
<dbReference type="AlphaFoldDB" id="A0A212LWN1"/>
<feature type="transmembrane region" description="Helical" evidence="1">
    <location>
        <begin position="102"/>
        <end position="125"/>
    </location>
</feature>
<gene>
    <name evidence="2" type="ORF">KL86SPO_40417</name>
</gene>
<keyword evidence="1" id="KW-0812">Transmembrane</keyword>
<evidence type="ECO:0000256" key="1">
    <source>
        <dbReference type="SAM" id="Phobius"/>
    </source>
</evidence>
<feature type="transmembrane region" description="Helical" evidence="1">
    <location>
        <begin position="74"/>
        <end position="96"/>
    </location>
</feature>
<organism evidence="2">
    <name type="scientific">uncultured Sporomusa sp</name>
    <dbReference type="NCBI Taxonomy" id="307249"/>
    <lineage>
        <taxon>Bacteria</taxon>
        <taxon>Bacillati</taxon>
        <taxon>Bacillota</taxon>
        <taxon>Negativicutes</taxon>
        <taxon>Selenomonadales</taxon>
        <taxon>Sporomusaceae</taxon>
        <taxon>Sporomusa</taxon>
        <taxon>environmental samples</taxon>
    </lineage>
</organism>
<protein>
    <submittedName>
        <fullName evidence="2">Uncharacterized protein</fullName>
    </submittedName>
</protein>
<proteinExistence type="predicted"/>
<name>A0A212LWN1_9FIRM</name>
<accession>A0A212LWN1</accession>
<feature type="transmembrane region" description="Helical" evidence="1">
    <location>
        <begin position="44"/>
        <end position="62"/>
    </location>
</feature>
<reference evidence="2" key="1">
    <citation type="submission" date="2016-08" db="EMBL/GenBank/DDBJ databases">
        <authorList>
            <person name="Seilhamer J.J."/>
        </authorList>
    </citation>
    <scope>NUCLEOTIDE SEQUENCE</scope>
    <source>
        <strain evidence="2">86</strain>
    </source>
</reference>
<keyword evidence="1" id="KW-1133">Transmembrane helix</keyword>
<keyword evidence="1" id="KW-0472">Membrane</keyword>
<sequence length="138" mass="14645">MVYIIAALMASLSFLLNRMFLRYIGPVTVISLGPVAEEAAKTLLAYYLGAELIAVHVIFGAIEAVYDWYQEGGGLAAPALSLAGHSLFGVATAGILAMTGTVWLGLAAGIVLHLVYNVAVIRLLAERTGKNSRKRDNP</sequence>
<dbReference type="EMBL" id="FMJE01000004">
    <property type="protein sequence ID" value="SCM81932.1"/>
    <property type="molecule type" value="Genomic_DNA"/>
</dbReference>
<dbReference type="RefSeq" id="WP_075752588.1">
    <property type="nucleotide sequence ID" value="NZ_LT608335.1"/>
</dbReference>